<dbReference type="EMBL" id="UAQP01000014">
    <property type="protein sequence ID" value="SPU55367.1"/>
    <property type="molecule type" value="Genomic_DNA"/>
</dbReference>
<proteinExistence type="predicted"/>
<gene>
    <name evidence="2" type="ORF">HNP47_002427</name>
    <name evidence="3" type="ORF">NCTC11166_02763</name>
</gene>
<evidence type="ECO:0000256" key="1">
    <source>
        <dbReference type="SAM" id="Phobius"/>
    </source>
</evidence>
<keyword evidence="1" id="KW-1133">Transmembrane helix</keyword>
<dbReference type="EMBL" id="JACHLJ010000003">
    <property type="protein sequence ID" value="MBB5772411.1"/>
    <property type="molecule type" value="Genomic_DNA"/>
</dbReference>
<reference evidence="2 5" key="2">
    <citation type="submission" date="2020-08" db="EMBL/GenBank/DDBJ databases">
        <title>Functional genomics of gut bacteria from endangered species of beetles.</title>
        <authorList>
            <person name="Carlos-Shanley C."/>
        </authorList>
    </citation>
    <scope>NUCLEOTIDE SEQUENCE [LARGE SCALE GENOMIC DNA]</scope>
    <source>
        <strain evidence="2 5">S00192</strain>
    </source>
</reference>
<dbReference type="AlphaFoldDB" id="A0A2X1BF64"/>
<dbReference type="Proteomes" id="UP000251186">
    <property type="component" value="Unassembled WGS sequence"/>
</dbReference>
<name>A0A2X1BF64_BREVE</name>
<sequence length="38" mass="4063">MHTMNTSMWLDKVGAAFVSTVLIAALPTALVVTLFQAL</sequence>
<feature type="transmembrane region" description="Helical" evidence="1">
    <location>
        <begin position="13"/>
        <end position="35"/>
    </location>
</feature>
<protein>
    <submittedName>
        <fullName evidence="3">Uncharacterized protein</fullName>
    </submittedName>
</protein>
<reference evidence="3 4" key="1">
    <citation type="submission" date="2018-06" db="EMBL/GenBank/DDBJ databases">
        <authorList>
            <consortium name="Pathogen Informatics"/>
            <person name="Doyle S."/>
        </authorList>
    </citation>
    <scope>NUCLEOTIDE SEQUENCE [LARGE SCALE GENOMIC DNA]</scope>
    <source>
        <strain evidence="3 4">NCTC11166</strain>
    </source>
</reference>
<accession>A0A2X1BF64</accession>
<evidence type="ECO:0000313" key="5">
    <source>
        <dbReference type="Proteomes" id="UP000556201"/>
    </source>
</evidence>
<organism evidence="3 4">
    <name type="scientific">Brevundimonas vesicularis</name>
    <name type="common">Pseudomonas vesicularis</name>
    <dbReference type="NCBI Taxonomy" id="41276"/>
    <lineage>
        <taxon>Bacteria</taxon>
        <taxon>Pseudomonadati</taxon>
        <taxon>Pseudomonadota</taxon>
        <taxon>Alphaproteobacteria</taxon>
        <taxon>Caulobacterales</taxon>
        <taxon>Caulobacteraceae</taxon>
        <taxon>Brevundimonas</taxon>
    </lineage>
</organism>
<evidence type="ECO:0000313" key="2">
    <source>
        <dbReference type="EMBL" id="MBB5772411.1"/>
    </source>
</evidence>
<dbReference type="Proteomes" id="UP000556201">
    <property type="component" value="Unassembled WGS sequence"/>
</dbReference>
<keyword evidence="1" id="KW-0472">Membrane</keyword>
<keyword evidence="1" id="KW-0812">Transmembrane</keyword>
<evidence type="ECO:0000313" key="4">
    <source>
        <dbReference type="Proteomes" id="UP000251186"/>
    </source>
</evidence>
<evidence type="ECO:0000313" key="3">
    <source>
        <dbReference type="EMBL" id="SPU55367.1"/>
    </source>
</evidence>